<keyword evidence="4" id="KW-0808">Transferase</keyword>
<keyword evidence="4" id="KW-0032">Aminotransferase</keyword>
<organism evidence="4 5">
    <name type="scientific">Vallitalea guaymasensis</name>
    <dbReference type="NCBI Taxonomy" id="1185412"/>
    <lineage>
        <taxon>Bacteria</taxon>
        <taxon>Bacillati</taxon>
        <taxon>Bacillota</taxon>
        <taxon>Clostridia</taxon>
        <taxon>Lachnospirales</taxon>
        <taxon>Vallitaleaceae</taxon>
        <taxon>Vallitalea</taxon>
    </lineage>
</organism>
<dbReference type="PROSITE" id="PS00600">
    <property type="entry name" value="AA_TRANSFER_CLASS_3"/>
    <property type="match status" value="1"/>
</dbReference>
<comment type="similarity">
    <text evidence="3">Belongs to the class-III pyridoxal-phosphate-dependent aminotransferase family.</text>
</comment>
<dbReference type="Gene3D" id="3.40.640.10">
    <property type="entry name" value="Type I PLP-dependent aspartate aminotransferase-like (Major domain)"/>
    <property type="match status" value="1"/>
</dbReference>
<dbReference type="Pfam" id="PF00202">
    <property type="entry name" value="Aminotran_3"/>
    <property type="match status" value="1"/>
</dbReference>
<keyword evidence="2 3" id="KW-0663">Pyridoxal phosphate</keyword>
<dbReference type="InterPro" id="IPR050103">
    <property type="entry name" value="Class-III_PLP-dep_AT"/>
</dbReference>
<comment type="cofactor">
    <cofactor evidence="1">
        <name>pyridoxal 5'-phosphate</name>
        <dbReference type="ChEBI" id="CHEBI:597326"/>
    </cofactor>
</comment>
<dbReference type="InterPro" id="IPR005814">
    <property type="entry name" value="Aminotrans_3"/>
</dbReference>
<dbReference type="KEGG" id="vgu:HYG85_13280"/>
<dbReference type="InterPro" id="IPR049704">
    <property type="entry name" value="Aminotrans_3_PPA_site"/>
</dbReference>
<dbReference type="PANTHER" id="PTHR11986">
    <property type="entry name" value="AMINOTRANSFERASE CLASS III"/>
    <property type="match status" value="1"/>
</dbReference>
<dbReference type="SUPFAM" id="SSF53383">
    <property type="entry name" value="PLP-dependent transferases"/>
    <property type="match status" value="1"/>
</dbReference>
<dbReference type="InterPro" id="IPR015424">
    <property type="entry name" value="PyrdxlP-dep_Trfase"/>
</dbReference>
<dbReference type="EMBL" id="CP058561">
    <property type="protein sequence ID" value="QUH29828.1"/>
    <property type="molecule type" value="Genomic_DNA"/>
</dbReference>
<name>A0A8J8SCH4_9FIRM</name>
<dbReference type="RefSeq" id="WP_212690082.1">
    <property type="nucleotide sequence ID" value="NZ_CP058561.1"/>
</dbReference>
<sequence length="451" mass="50231">MYENKGYKLYDIDDIDCMSDDEVKTINHNRLNTKLTELLKILDCDKVYKDADNCVIKDSEGNEYIDFLGAYGAMNLGSNNPHVVDALDKVRNKLNLAFIGLNPYEAGLAENLVKLTDNQLQHVFFCNSGSESVESSLKMARAATGKSRIIYCRNSYHGKSFGALTVTGQAHYRQKFEPLIPDMIEVPYGNIEELEKELAEGAAAFIVEPIQGEGGIITPPQNYFKEVRELCTKHEVLLILDEVQTGFGRTGTFFAYEQENIVPDILCLAKSLGGGIMPMGACISKEWVYQKAYGELSTCMLHSTTFGGNTYACAAGIATIETIVKEDLVKECKEKGKFLMEGLNNLKERYYGIKEVRGRGLMVGVEFENNIDDTLKEANGIKELPFNSYGAYIASGLINEYGIVTAYSTNNMSLIRLEPPLTITYDQIEKFLSALGNLLLENSEFDMCNVK</sequence>
<dbReference type="GO" id="GO:0008483">
    <property type="term" value="F:transaminase activity"/>
    <property type="evidence" value="ECO:0007669"/>
    <property type="project" value="UniProtKB-KW"/>
</dbReference>
<dbReference type="Proteomes" id="UP000677305">
    <property type="component" value="Chromosome"/>
</dbReference>
<proteinExistence type="inferred from homology"/>
<gene>
    <name evidence="4" type="ORF">HYG85_13280</name>
</gene>
<accession>A0A8J8SCH4</accession>
<dbReference type="Gene3D" id="3.90.1150.10">
    <property type="entry name" value="Aspartate Aminotransferase, domain 1"/>
    <property type="match status" value="1"/>
</dbReference>
<dbReference type="InterPro" id="IPR015421">
    <property type="entry name" value="PyrdxlP-dep_Trfase_major"/>
</dbReference>
<dbReference type="CDD" id="cd00610">
    <property type="entry name" value="OAT_like"/>
    <property type="match status" value="1"/>
</dbReference>
<reference evidence="4 5" key="1">
    <citation type="submission" date="2020-07" db="EMBL/GenBank/DDBJ databases">
        <title>Vallitalea guaymasensis genome.</title>
        <authorList>
            <person name="Postec A."/>
        </authorList>
    </citation>
    <scope>NUCLEOTIDE SEQUENCE [LARGE SCALE GENOMIC DNA]</scope>
    <source>
        <strain evidence="4 5">Ra1766G1</strain>
    </source>
</reference>
<dbReference type="InterPro" id="IPR015422">
    <property type="entry name" value="PyrdxlP-dep_Trfase_small"/>
</dbReference>
<dbReference type="GO" id="GO:0042802">
    <property type="term" value="F:identical protein binding"/>
    <property type="evidence" value="ECO:0007669"/>
    <property type="project" value="TreeGrafter"/>
</dbReference>
<dbReference type="AlphaFoldDB" id="A0A8J8SCH4"/>
<dbReference type="PANTHER" id="PTHR11986:SF121">
    <property type="entry name" value="BLR3010 PROTEIN"/>
    <property type="match status" value="1"/>
</dbReference>
<dbReference type="GO" id="GO:0030170">
    <property type="term" value="F:pyridoxal phosphate binding"/>
    <property type="evidence" value="ECO:0007669"/>
    <property type="project" value="InterPro"/>
</dbReference>
<keyword evidence="5" id="KW-1185">Reference proteome</keyword>
<protein>
    <submittedName>
        <fullName evidence="4">Aspartate aminotransferase family protein</fullName>
    </submittedName>
</protein>
<evidence type="ECO:0000313" key="5">
    <source>
        <dbReference type="Proteomes" id="UP000677305"/>
    </source>
</evidence>
<dbReference type="FunFam" id="3.40.640.10:FF:000004">
    <property type="entry name" value="Acetylornithine aminotransferase"/>
    <property type="match status" value="1"/>
</dbReference>
<evidence type="ECO:0000313" key="4">
    <source>
        <dbReference type="EMBL" id="QUH29828.1"/>
    </source>
</evidence>
<evidence type="ECO:0000256" key="3">
    <source>
        <dbReference type="RuleBase" id="RU003560"/>
    </source>
</evidence>
<evidence type="ECO:0000256" key="1">
    <source>
        <dbReference type="ARBA" id="ARBA00001933"/>
    </source>
</evidence>
<evidence type="ECO:0000256" key="2">
    <source>
        <dbReference type="ARBA" id="ARBA00022898"/>
    </source>
</evidence>